<dbReference type="InterPro" id="IPR016187">
    <property type="entry name" value="CTDL_fold"/>
</dbReference>
<evidence type="ECO:0000313" key="22">
    <source>
        <dbReference type="Ensembl" id="ENSLLEP00000022196.1"/>
    </source>
</evidence>
<protein>
    <recommendedName>
        <fullName evidence="2">Thrombomodulin</fullName>
    </recommendedName>
</protein>
<keyword evidence="9" id="KW-0677">Repeat</keyword>
<dbReference type="SUPFAM" id="SSF56436">
    <property type="entry name" value="C-type lectin-like"/>
    <property type="match status" value="1"/>
</dbReference>
<evidence type="ECO:0000256" key="5">
    <source>
        <dbReference type="ARBA" id="ARBA00022583"/>
    </source>
</evidence>
<dbReference type="InterPro" id="IPR016186">
    <property type="entry name" value="C-type_lectin-like/link_sf"/>
</dbReference>
<keyword evidence="10" id="KW-0654">Proteoglycan</keyword>
<keyword evidence="7" id="KW-0732">Signal</keyword>
<feature type="domain" description="EGF-like" evidence="20">
    <location>
        <begin position="450"/>
        <end position="484"/>
    </location>
</feature>
<feature type="transmembrane region" description="Helical" evidence="19">
    <location>
        <begin position="593"/>
        <end position="616"/>
    </location>
</feature>
<reference evidence="22" key="1">
    <citation type="submission" date="2025-08" db="UniProtKB">
        <authorList>
            <consortium name="Ensembl"/>
        </authorList>
    </citation>
    <scope>IDENTIFICATION</scope>
</reference>
<evidence type="ECO:0000256" key="19">
    <source>
        <dbReference type="SAM" id="Phobius"/>
    </source>
</evidence>
<evidence type="ECO:0000313" key="23">
    <source>
        <dbReference type="Proteomes" id="UP000694569"/>
    </source>
</evidence>
<dbReference type="Pfam" id="PF09064">
    <property type="entry name" value="EGF_Tme5"/>
    <property type="match status" value="1"/>
</dbReference>
<dbReference type="PRINTS" id="PR00907">
    <property type="entry name" value="THRMBOMODULN"/>
</dbReference>
<comment type="caution">
    <text evidence="18">Lacks conserved residue(s) required for the propagation of feature annotation.</text>
</comment>
<keyword evidence="3 18" id="KW-0245">EGF-like domain</keyword>
<comment type="function">
    <text evidence="16">Endothelial cell receptor that plays a critical role in regulating several physiological processes including hemostasis, coagulation, fibrinolysis, inflammation, and angiogenesis. Acts as a cofactor for thrombin activation of protein C/PROC on the surface of vascular endothelial cells leading to initiation of the activated protein C anticoagulant pathway. Also accelerates the activation of the plasma carboxypeptidase B2/CPB2, which catalyzes removal of C-terminal basic amino acids from its substrates including kinins or anaphylatoxins leading to fibrinolysis inhibition. Plays critical protective roles in changing the cleavage specificity of protease-activated receptor 1/PAR1, inhibiting endothelial cell permeability and inflammation. Suppresses inflammation distinctly from its anticoagulant cofactor activity by sequestering HMGB1 thereby preventing it from engaging cellular receptors such as RAGE and contributing to the inflammatory response.</text>
</comment>
<dbReference type="SMART" id="SM00181">
    <property type="entry name" value="EGF"/>
    <property type="match status" value="5"/>
</dbReference>
<dbReference type="Gene3D" id="2.10.25.10">
    <property type="entry name" value="Laminin"/>
    <property type="match status" value="6"/>
</dbReference>
<keyword evidence="23" id="KW-1185">Reference proteome</keyword>
<evidence type="ECO:0000256" key="1">
    <source>
        <dbReference type="ARBA" id="ARBA00004479"/>
    </source>
</evidence>
<feature type="domain" description="EGF-like" evidence="20">
    <location>
        <begin position="528"/>
        <end position="565"/>
    </location>
</feature>
<keyword evidence="11 19" id="KW-1133">Transmembrane helix</keyword>
<comment type="subcellular location">
    <subcellularLocation>
        <location evidence="1">Membrane</location>
        <topology evidence="1">Single-pass type I membrane protein</topology>
    </subcellularLocation>
</comment>
<evidence type="ECO:0000259" key="20">
    <source>
        <dbReference type="PROSITE" id="PS50026"/>
    </source>
</evidence>
<dbReference type="OrthoDB" id="4062651at2759"/>
<evidence type="ECO:0000256" key="10">
    <source>
        <dbReference type="ARBA" id="ARBA00022974"/>
    </source>
</evidence>
<dbReference type="InterPro" id="IPR049883">
    <property type="entry name" value="NOTCH1_EGF-like"/>
</dbReference>
<evidence type="ECO:0000259" key="21">
    <source>
        <dbReference type="PROSITE" id="PS50041"/>
    </source>
</evidence>
<evidence type="ECO:0000256" key="14">
    <source>
        <dbReference type="ARBA" id="ARBA00023170"/>
    </source>
</evidence>
<dbReference type="SMART" id="SM00034">
    <property type="entry name" value="CLECT"/>
    <property type="match status" value="1"/>
</dbReference>
<keyword evidence="12 19" id="KW-0472">Membrane</keyword>
<dbReference type="InterPro" id="IPR000152">
    <property type="entry name" value="EGF-type_Asp/Asn_hydroxyl_site"/>
</dbReference>
<keyword evidence="15" id="KW-0325">Glycoprotein</keyword>
<dbReference type="GeneTree" id="ENSGT00940000156996"/>
<dbReference type="GO" id="GO:0006897">
    <property type="term" value="P:endocytosis"/>
    <property type="evidence" value="ECO:0007669"/>
    <property type="project" value="UniProtKB-KW"/>
</dbReference>
<dbReference type="PROSITE" id="PS50026">
    <property type="entry name" value="EGF_3"/>
    <property type="match status" value="3"/>
</dbReference>
<evidence type="ECO:0000256" key="8">
    <source>
        <dbReference type="ARBA" id="ARBA00022734"/>
    </source>
</evidence>
<evidence type="ECO:0000256" key="16">
    <source>
        <dbReference type="ARBA" id="ARBA00045242"/>
    </source>
</evidence>
<dbReference type="Pfam" id="PF25444">
    <property type="entry name" value="THBD"/>
    <property type="match status" value="1"/>
</dbReference>
<dbReference type="Gene3D" id="3.10.100.10">
    <property type="entry name" value="Mannose-Binding Protein A, subunit A"/>
    <property type="match status" value="1"/>
</dbReference>
<keyword evidence="5" id="KW-0254">Endocytosis</keyword>
<evidence type="ECO:0000256" key="2">
    <source>
        <dbReference type="ARBA" id="ARBA00019822"/>
    </source>
</evidence>
<dbReference type="InterPro" id="IPR018097">
    <property type="entry name" value="EGF_Ca-bd_CS"/>
</dbReference>
<keyword evidence="13" id="KW-1015">Disulfide bond</keyword>
<evidence type="ECO:0000256" key="4">
    <source>
        <dbReference type="ARBA" id="ARBA00022553"/>
    </source>
</evidence>
<dbReference type="PANTHER" id="PTHR14789:SF9">
    <property type="entry name" value="THROMBOMODULIN"/>
    <property type="match status" value="1"/>
</dbReference>
<dbReference type="PROSITE" id="PS50041">
    <property type="entry name" value="C_TYPE_LECTIN_2"/>
    <property type="match status" value="1"/>
</dbReference>
<evidence type="ECO:0000256" key="17">
    <source>
        <dbReference type="ARBA" id="ARBA00046453"/>
    </source>
</evidence>
<evidence type="ECO:0000256" key="11">
    <source>
        <dbReference type="ARBA" id="ARBA00022989"/>
    </source>
</evidence>
<keyword evidence="8" id="KW-0430">Lectin</keyword>
<dbReference type="GO" id="GO:0030246">
    <property type="term" value="F:carbohydrate binding"/>
    <property type="evidence" value="ECO:0007669"/>
    <property type="project" value="UniProtKB-KW"/>
</dbReference>
<keyword evidence="4" id="KW-0597">Phosphoprotein</keyword>
<dbReference type="Proteomes" id="UP000694569">
    <property type="component" value="Unplaced"/>
</dbReference>
<dbReference type="FunFam" id="2.10.25.10:FF:000009">
    <property type="entry name" value="Low-density lipoprotein receptor isoform 1"/>
    <property type="match status" value="1"/>
</dbReference>
<dbReference type="Pfam" id="PF00059">
    <property type="entry name" value="Lectin_C"/>
    <property type="match status" value="1"/>
</dbReference>
<dbReference type="PROSITE" id="PS01186">
    <property type="entry name" value="EGF_2"/>
    <property type="match status" value="3"/>
</dbReference>
<evidence type="ECO:0000256" key="3">
    <source>
        <dbReference type="ARBA" id="ARBA00022536"/>
    </source>
</evidence>
<dbReference type="PANTHER" id="PTHR14789">
    <property type="entry name" value="CHONDROLECTIN VARIANT CHODLFDELTAE"/>
    <property type="match status" value="1"/>
</dbReference>
<dbReference type="SUPFAM" id="SSF57184">
    <property type="entry name" value="Growth factor receptor domain"/>
    <property type="match status" value="2"/>
</dbReference>
<dbReference type="SMART" id="SM00179">
    <property type="entry name" value="EGF_CA"/>
    <property type="match status" value="4"/>
</dbReference>
<dbReference type="InterPro" id="IPR001881">
    <property type="entry name" value="EGF-like_Ca-bd_dom"/>
</dbReference>
<evidence type="ECO:0000256" key="13">
    <source>
        <dbReference type="ARBA" id="ARBA00023157"/>
    </source>
</evidence>
<dbReference type="CDD" id="cd00054">
    <property type="entry name" value="EGF_CA"/>
    <property type="match status" value="1"/>
</dbReference>
<dbReference type="GO" id="GO:0004888">
    <property type="term" value="F:transmembrane signaling receptor activity"/>
    <property type="evidence" value="ECO:0007669"/>
    <property type="project" value="InterPro"/>
</dbReference>
<feature type="domain" description="EGF-like" evidence="20">
    <location>
        <begin position="411"/>
        <end position="449"/>
    </location>
</feature>
<dbReference type="PIRSF" id="PIRSF001775">
    <property type="entry name" value="CD93/CD141"/>
    <property type="match status" value="1"/>
</dbReference>
<name>A0A8C5PGP6_9ANUR</name>
<evidence type="ECO:0000256" key="12">
    <source>
        <dbReference type="ARBA" id="ARBA00023136"/>
    </source>
</evidence>
<dbReference type="PROSITE" id="PS01187">
    <property type="entry name" value="EGF_CA"/>
    <property type="match status" value="2"/>
</dbReference>
<keyword evidence="6 19" id="KW-0812">Transmembrane</keyword>
<dbReference type="InterPro" id="IPR001304">
    <property type="entry name" value="C-type_lectin-like"/>
</dbReference>
<dbReference type="InterPro" id="IPR009030">
    <property type="entry name" value="Growth_fac_rcpt_cys_sf"/>
</dbReference>
<dbReference type="Ensembl" id="ENSLLET00000023054.1">
    <property type="protein sequence ID" value="ENSLLEP00000022196.1"/>
    <property type="gene ID" value="ENSLLEG00000014100.1"/>
</dbReference>
<comment type="subunit">
    <text evidence="17">Interacts with ITGAL, ITGAM and ITGB2. Interacts with thrombin/F2; this interaction switches the specificity of thrombin from a procoagulant to an anticoagulant and antifibrinolytic protease. Interacts with ANGP1 and ANGP2; these interactions significantly inhibit the generation of activated PC and TAFIa/CPB2 by the thrombin/thrombomodulin complex. Interacts with PF4; this interaction enhances generation of activated protein C. Interacts with HMGB1; this interaction inhibits HMGB1 inflammatory activity.</text>
</comment>
<sequence>MIYWELQINEPCPGPCLVSYRAISQCYRQIIIPGSSSPSFQALPYFLSCSAQQGGLRAYKAQTFLRYDTVLCERRNREPGSLETRTSQPATSQSSVYPVPKLWLPAKEDKMLLIFQTILSVLLSVQLVNPAPAEQQSQDFFCVKKSCYVISWNSQKFQGANKVCMKQNGQLMEVRSTVEADVISILMEKANRDNSRVWIGLKLPAHQKCTDPSQTLRGFTWATGDSNTDYSKWKDNEEKCGPRCVSVNHDQTWEETDCDRKADGFLCEFSFPDSCSPITTSQWYNVSYRTPFGDSEDGITSLPPDTMAHVSIVTGPLHCKESREGKMKWTSDTPGAWSCMIENGGCEFICDGDIGPSACQCETGVLKKDGRTCSTPCDPNPCDQQCVELNQTYSCMCHEGYRLVNETKCEDVDDCKVSPGICDQVCTNTVGSFVCKCHPGFEMIDDRCEDIDECDSNVCEETCTNTLGDYVCSCSDGYVVDEKNPSKCKQFCGAQTCEAVCDPNFNKCNCPDGYLLDDTDSENHMCVDIDECEDGYCQHACANLFGSYKCTCPEGFILQDDTSCIEGDRPVLSTSPSSTRPPTPESHSIQPTMLLGICIGLLCLLIVIIAIICHMVRKHYMENHAMDYKGSHPEKEVALQQVKTLPQHKL</sequence>
<dbReference type="Pfam" id="PF07645">
    <property type="entry name" value="EGF_CA"/>
    <property type="match status" value="3"/>
</dbReference>
<dbReference type="AlphaFoldDB" id="A0A8C5PGP6"/>
<dbReference type="InterPro" id="IPR000742">
    <property type="entry name" value="EGF"/>
</dbReference>
<dbReference type="InterPro" id="IPR051505">
    <property type="entry name" value="C-type_lectin_domain"/>
</dbReference>
<evidence type="ECO:0000256" key="6">
    <source>
        <dbReference type="ARBA" id="ARBA00022692"/>
    </source>
</evidence>
<dbReference type="GO" id="GO:0005509">
    <property type="term" value="F:calcium ion binding"/>
    <property type="evidence" value="ECO:0007669"/>
    <property type="project" value="InterPro"/>
</dbReference>
<proteinExistence type="predicted"/>
<keyword evidence="14" id="KW-0675">Receptor</keyword>
<dbReference type="InterPro" id="IPR057350">
    <property type="entry name" value="THBD"/>
</dbReference>
<evidence type="ECO:0000256" key="15">
    <source>
        <dbReference type="ARBA" id="ARBA00023180"/>
    </source>
</evidence>
<dbReference type="GO" id="GO:0016020">
    <property type="term" value="C:membrane"/>
    <property type="evidence" value="ECO:0007669"/>
    <property type="project" value="UniProtKB-SubCell"/>
</dbReference>
<dbReference type="InterPro" id="IPR015149">
    <property type="entry name" value="Tme5_EGF-like"/>
</dbReference>
<organism evidence="22 23">
    <name type="scientific">Leptobrachium leishanense</name>
    <name type="common">Leishan spiny toad</name>
    <dbReference type="NCBI Taxonomy" id="445787"/>
    <lineage>
        <taxon>Eukaryota</taxon>
        <taxon>Metazoa</taxon>
        <taxon>Chordata</taxon>
        <taxon>Craniata</taxon>
        <taxon>Vertebrata</taxon>
        <taxon>Euteleostomi</taxon>
        <taxon>Amphibia</taxon>
        <taxon>Batrachia</taxon>
        <taxon>Anura</taxon>
        <taxon>Pelobatoidea</taxon>
        <taxon>Megophryidae</taxon>
        <taxon>Leptobrachium</taxon>
    </lineage>
</organism>
<evidence type="ECO:0000256" key="7">
    <source>
        <dbReference type="ARBA" id="ARBA00022729"/>
    </source>
</evidence>
<reference evidence="22" key="2">
    <citation type="submission" date="2025-09" db="UniProtKB">
        <authorList>
            <consortium name="Ensembl"/>
        </authorList>
    </citation>
    <scope>IDENTIFICATION</scope>
</reference>
<accession>A0A8C5PGP6</accession>
<evidence type="ECO:0000256" key="18">
    <source>
        <dbReference type="PROSITE-ProRule" id="PRU00076"/>
    </source>
</evidence>
<dbReference type="PROSITE" id="PS00010">
    <property type="entry name" value="ASX_HYDROXYL"/>
    <property type="match status" value="3"/>
</dbReference>
<evidence type="ECO:0000256" key="9">
    <source>
        <dbReference type="ARBA" id="ARBA00022737"/>
    </source>
</evidence>
<feature type="domain" description="C-type lectin" evidence="21">
    <location>
        <begin position="143"/>
        <end position="261"/>
    </location>
</feature>